<evidence type="ECO:0000256" key="2">
    <source>
        <dbReference type="SAM" id="SignalP"/>
    </source>
</evidence>
<dbReference type="Proteomes" id="UP000466307">
    <property type="component" value="Unassembled WGS sequence"/>
</dbReference>
<reference evidence="3 4" key="1">
    <citation type="submission" date="2020-01" db="EMBL/GenBank/DDBJ databases">
        <title>Investigation of new actinobacteria for the biodesulphurisation of diesel fuel.</title>
        <authorList>
            <person name="Athi Narayanan S.M."/>
        </authorList>
    </citation>
    <scope>NUCLEOTIDE SEQUENCE [LARGE SCALE GENOMIC DNA]</scope>
    <source>
        <strain evidence="3 4">213E</strain>
    </source>
</reference>
<sequence length="570" mass="60822">MGPRQSKGKIWFVRATAVATLTAFSASVMSANGSAAVLNPALVPAPIPVAEKTKPKPQTRKPAETYQERIDRIAQSPRSMLPTLEENEGQPTVCVSGEFTTLRVVYDSLFESVLPSLPKQLHQNAYAARAAAHRDMDRLNVSTLAISDHPMALGADRDDPSLTYRGAISQWMVVQLLKIRDGKEAEAIPLGNITLAQAVETVWLYFFATIFTPAKIGVGLTPYLGRPFEGTDALNSVTYNLILQLMVQGSTMAGQSLYQSISNAIVSQCIARVTEEQRAEAGRPSDTVTYPVNIPAIVRETANQLALADNDDCSAVGNVPLSRIVTRTGDYAQNLAQTPQEKKAIAAETKKILASLRGAQVPHNLIPADPSDFTQAESLISTFGGIIPVIGGAPIDIILGLSHNLGQGDDMFEMVPLSDLTVTKSLTAAYFTYYLSLHLFTTIGGLLEGQVLTNGQEVGYLSPIRALTTLANIPLTYGLVNYHNVVRSMCFVEDDTNGNGRGAQNNRDRATLPSASTTTPTAARPGSTRQGSNNPASPTRRAGASSTPSTSSSTPAPLVPGLPIRIPGVN</sequence>
<evidence type="ECO:0000256" key="1">
    <source>
        <dbReference type="SAM" id="MobiDB-lite"/>
    </source>
</evidence>
<accession>A0A7K3LVM5</accession>
<name>A0A7K3LVM5_9ACTN</name>
<proteinExistence type="predicted"/>
<gene>
    <name evidence="3" type="ORF">GYA93_22305</name>
</gene>
<evidence type="ECO:0000313" key="3">
    <source>
        <dbReference type="EMBL" id="NDK92269.1"/>
    </source>
</evidence>
<feature type="signal peptide" evidence="2">
    <location>
        <begin position="1"/>
        <end position="30"/>
    </location>
</feature>
<feature type="chain" id="PRO_5038568726" evidence="2">
    <location>
        <begin position="31"/>
        <end position="570"/>
    </location>
</feature>
<evidence type="ECO:0000313" key="4">
    <source>
        <dbReference type="Proteomes" id="UP000466307"/>
    </source>
</evidence>
<keyword evidence="4" id="KW-1185">Reference proteome</keyword>
<comment type="caution">
    <text evidence="3">The sequence shown here is derived from an EMBL/GenBank/DDBJ whole genome shotgun (WGS) entry which is preliminary data.</text>
</comment>
<keyword evidence="2" id="KW-0732">Signal</keyword>
<feature type="compositionally biased region" description="Low complexity" evidence="1">
    <location>
        <begin position="511"/>
        <end position="529"/>
    </location>
</feature>
<protein>
    <submittedName>
        <fullName evidence="3">Uncharacterized protein</fullName>
    </submittedName>
</protein>
<feature type="compositionally biased region" description="Low complexity" evidence="1">
    <location>
        <begin position="544"/>
        <end position="556"/>
    </location>
</feature>
<feature type="region of interest" description="Disordered" evidence="1">
    <location>
        <begin position="498"/>
        <end position="570"/>
    </location>
</feature>
<dbReference type="EMBL" id="JAADZU010000109">
    <property type="protein sequence ID" value="NDK92269.1"/>
    <property type="molecule type" value="Genomic_DNA"/>
</dbReference>
<organism evidence="3 4">
    <name type="scientific">Gordonia desulfuricans</name>
    <dbReference type="NCBI Taxonomy" id="89051"/>
    <lineage>
        <taxon>Bacteria</taxon>
        <taxon>Bacillati</taxon>
        <taxon>Actinomycetota</taxon>
        <taxon>Actinomycetes</taxon>
        <taxon>Mycobacteriales</taxon>
        <taxon>Gordoniaceae</taxon>
        <taxon>Gordonia</taxon>
    </lineage>
</organism>
<dbReference type="AlphaFoldDB" id="A0A7K3LVM5"/>